<evidence type="ECO:0000313" key="11">
    <source>
        <dbReference type="Proteomes" id="UP000324585"/>
    </source>
</evidence>
<proteinExistence type="inferred from homology"/>
<evidence type="ECO:0000256" key="2">
    <source>
        <dbReference type="ARBA" id="ARBA00005126"/>
    </source>
</evidence>
<dbReference type="EC" id="4.2.3.12" evidence="4"/>
<keyword evidence="11" id="KW-1185">Reference proteome</keyword>
<evidence type="ECO:0000256" key="3">
    <source>
        <dbReference type="ARBA" id="ARBA00009164"/>
    </source>
</evidence>
<comment type="cofactor">
    <cofactor evidence="1">
        <name>Zn(2+)</name>
        <dbReference type="ChEBI" id="CHEBI:29105"/>
    </cofactor>
</comment>
<gene>
    <name evidence="10" type="ORF">FVE85_3334</name>
</gene>
<sequence>MAGAAAECESVEVWAEDGVEDEWFELEKEFRFEAMHVLLHHDGKCARPHGHSYGLRVALCSHTLVQNGPKVNMLMDFSDISAVCKKMLDAYLDHHNLNETLQTDSPTAEFIAKWVFHYLEPKLPLLHSVTVSETHTSRATYRRRRSSSGQALSAAVPRYGNGHVASEQDASRHRPKVLEQGPAHSRTCETCGCSCRI</sequence>
<organism evidence="10 11">
    <name type="scientific">Porphyridium purpureum</name>
    <name type="common">Red alga</name>
    <name type="synonym">Porphyridium cruentum</name>
    <dbReference type="NCBI Taxonomy" id="35688"/>
    <lineage>
        <taxon>Eukaryota</taxon>
        <taxon>Rhodophyta</taxon>
        <taxon>Bangiophyceae</taxon>
        <taxon>Porphyridiales</taxon>
        <taxon>Porphyridiaceae</taxon>
        <taxon>Porphyridium</taxon>
    </lineage>
</organism>
<comment type="caution">
    <text evidence="10">The sequence shown here is derived from an EMBL/GenBank/DDBJ whole genome shotgun (WGS) entry which is preliminary data.</text>
</comment>
<keyword evidence="7" id="KW-0783">Tetrahydrobiopterin biosynthesis</keyword>
<dbReference type="GO" id="GO:0003874">
    <property type="term" value="F:6-pyruvoyltetrahydropterin synthase activity"/>
    <property type="evidence" value="ECO:0007669"/>
    <property type="project" value="UniProtKB-EC"/>
</dbReference>
<dbReference type="OrthoDB" id="14045at2759"/>
<dbReference type="PANTHER" id="PTHR12589:SF7">
    <property type="entry name" value="6-PYRUVOYL TETRAHYDROBIOPTERIN SYNTHASE"/>
    <property type="match status" value="1"/>
</dbReference>
<dbReference type="EMBL" id="VRMN01000004">
    <property type="protein sequence ID" value="KAA8495093.1"/>
    <property type="molecule type" value="Genomic_DNA"/>
</dbReference>
<evidence type="ECO:0000256" key="6">
    <source>
        <dbReference type="ARBA" id="ARBA00022833"/>
    </source>
</evidence>
<dbReference type="Proteomes" id="UP000324585">
    <property type="component" value="Unassembled WGS sequence"/>
</dbReference>
<evidence type="ECO:0000256" key="7">
    <source>
        <dbReference type="ARBA" id="ARBA00023007"/>
    </source>
</evidence>
<dbReference type="UniPathway" id="UPA00849">
    <property type="reaction ID" value="UER00819"/>
</dbReference>
<dbReference type="InterPro" id="IPR038418">
    <property type="entry name" value="6-PTP_synth/QueD_sf"/>
</dbReference>
<dbReference type="AlphaFoldDB" id="A0A5J4YWJ8"/>
<evidence type="ECO:0000256" key="5">
    <source>
        <dbReference type="ARBA" id="ARBA00022723"/>
    </source>
</evidence>
<dbReference type="Gene3D" id="3.30.479.10">
    <property type="entry name" value="6-pyruvoyl tetrahydropterin synthase/QueD"/>
    <property type="match status" value="1"/>
</dbReference>
<dbReference type="SUPFAM" id="SSF55620">
    <property type="entry name" value="Tetrahydrobiopterin biosynthesis enzymes-like"/>
    <property type="match status" value="1"/>
</dbReference>
<dbReference type="Pfam" id="PF01242">
    <property type="entry name" value="PTPS"/>
    <property type="match status" value="1"/>
</dbReference>
<dbReference type="InterPro" id="IPR007115">
    <property type="entry name" value="6-PTP_synth/QueD"/>
</dbReference>
<feature type="region of interest" description="Disordered" evidence="9">
    <location>
        <begin position="142"/>
        <end position="185"/>
    </location>
</feature>
<evidence type="ECO:0000256" key="8">
    <source>
        <dbReference type="ARBA" id="ARBA00023239"/>
    </source>
</evidence>
<name>A0A5J4YWJ8_PORPP</name>
<accession>A0A5J4YWJ8</accession>
<evidence type="ECO:0000313" key="10">
    <source>
        <dbReference type="EMBL" id="KAA8495093.1"/>
    </source>
</evidence>
<evidence type="ECO:0000256" key="1">
    <source>
        <dbReference type="ARBA" id="ARBA00001947"/>
    </source>
</evidence>
<keyword evidence="6" id="KW-0862">Zinc</keyword>
<dbReference type="PANTHER" id="PTHR12589">
    <property type="entry name" value="PYRUVOYL TETRAHYDROBIOPTERIN SYNTHASE"/>
    <property type="match status" value="1"/>
</dbReference>
<evidence type="ECO:0000256" key="4">
    <source>
        <dbReference type="ARBA" id="ARBA00013100"/>
    </source>
</evidence>
<reference evidence="11" key="1">
    <citation type="journal article" date="2019" name="Nat. Commun.">
        <title>Expansion of phycobilisome linker gene families in mesophilic red algae.</title>
        <authorList>
            <person name="Lee J."/>
            <person name="Kim D."/>
            <person name="Bhattacharya D."/>
            <person name="Yoon H.S."/>
        </authorList>
    </citation>
    <scope>NUCLEOTIDE SEQUENCE [LARGE SCALE GENOMIC DNA]</scope>
    <source>
        <strain evidence="11">CCMP 1328</strain>
    </source>
</reference>
<dbReference type="GO" id="GO:0046872">
    <property type="term" value="F:metal ion binding"/>
    <property type="evidence" value="ECO:0007669"/>
    <property type="project" value="UniProtKB-KW"/>
</dbReference>
<comment type="similarity">
    <text evidence="3">Belongs to the PTPS family.</text>
</comment>
<keyword evidence="5" id="KW-0479">Metal-binding</keyword>
<dbReference type="GO" id="GO:0006729">
    <property type="term" value="P:tetrahydrobiopterin biosynthetic process"/>
    <property type="evidence" value="ECO:0007669"/>
    <property type="project" value="UniProtKB-UniPathway"/>
</dbReference>
<evidence type="ECO:0000256" key="9">
    <source>
        <dbReference type="SAM" id="MobiDB-lite"/>
    </source>
</evidence>
<comment type="pathway">
    <text evidence="2">Cofactor biosynthesis; tetrahydrobiopterin biosynthesis; tetrahydrobiopterin from 7,8-dihydroneopterin triphosphate: step 1/3.</text>
</comment>
<protein>
    <recommendedName>
        <fullName evidence="4">6-pyruvoyltetrahydropterin synthase</fullName>
        <ecNumber evidence="4">4.2.3.12</ecNumber>
    </recommendedName>
</protein>
<keyword evidence="8" id="KW-0456">Lyase</keyword>